<evidence type="ECO:0000313" key="1">
    <source>
        <dbReference type="EMBL" id="KKM77500.1"/>
    </source>
</evidence>
<gene>
    <name evidence="1" type="ORF">LCGC14_1369490</name>
</gene>
<dbReference type="AlphaFoldDB" id="A0A0F9ML07"/>
<reference evidence="1" key="1">
    <citation type="journal article" date="2015" name="Nature">
        <title>Complex archaea that bridge the gap between prokaryotes and eukaryotes.</title>
        <authorList>
            <person name="Spang A."/>
            <person name="Saw J.H."/>
            <person name="Jorgensen S.L."/>
            <person name="Zaremba-Niedzwiedzka K."/>
            <person name="Martijn J."/>
            <person name="Lind A.E."/>
            <person name="van Eijk R."/>
            <person name="Schleper C."/>
            <person name="Guy L."/>
            <person name="Ettema T.J."/>
        </authorList>
    </citation>
    <scope>NUCLEOTIDE SEQUENCE</scope>
</reference>
<organism evidence="1">
    <name type="scientific">marine sediment metagenome</name>
    <dbReference type="NCBI Taxonomy" id="412755"/>
    <lineage>
        <taxon>unclassified sequences</taxon>
        <taxon>metagenomes</taxon>
        <taxon>ecological metagenomes</taxon>
    </lineage>
</organism>
<dbReference type="EMBL" id="LAZR01008634">
    <property type="protein sequence ID" value="KKM77500.1"/>
    <property type="molecule type" value="Genomic_DNA"/>
</dbReference>
<sequence>MRVLYTVGSRVKWGSSLADKGIQPASRRSDMTAKKDDPEGNRMILLLTKMEFPSMDDSDLENISPHQRRSYRGQVTRFLQLVELFGYSKSGE</sequence>
<comment type="caution">
    <text evidence="1">The sequence shown here is derived from an EMBL/GenBank/DDBJ whole genome shotgun (WGS) entry which is preliminary data.</text>
</comment>
<accession>A0A0F9ML07</accession>
<proteinExistence type="predicted"/>
<protein>
    <submittedName>
        <fullName evidence="1">Uncharacterized protein</fullName>
    </submittedName>
</protein>
<name>A0A0F9ML07_9ZZZZ</name>